<keyword evidence="4" id="KW-0804">Transcription</keyword>
<feature type="domain" description="TF-B3" evidence="6">
    <location>
        <begin position="30"/>
        <end position="121"/>
    </location>
</feature>
<organism evidence="7 8">
    <name type="scientific">Castilleja foliolosa</name>
    <dbReference type="NCBI Taxonomy" id="1961234"/>
    <lineage>
        <taxon>Eukaryota</taxon>
        <taxon>Viridiplantae</taxon>
        <taxon>Streptophyta</taxon>
        <taxon>Embryophyta</taxon>
        <taxon>Tracheophyta</taxon>
        <taxon>Spermatophyta</taxon>
        <taxon>Magnoliopsida</taxon>
        <taxon>eudicotyledons</taxon>
        <taxon>Gunneridae</taxon>
        <taxon>Pentapetalae</taxon>
        <taxon>asterids</taxon>
        <taxon>lamiids</taxon>
        <taxon>Lamiales</taxon>
        <taxon>Orobanchaceae</taxon>
        <taxon>Pedicularideae</taxon>
        <taxon>Castillejinae</taxon>
        <taxon>Castilleja</taxon>
    </lineage>
</organism>
<dbReference type="InterPro" id="IPR044837">
    <property type="entry name" value="REM16-like"/>
</dbReference>
<dbReference type="GO" id="GO:0005634">
    <property type="term" value="C:nucleus"/>
    <property type="evidence" value="ECO:0007669"/>
    <property type="project" value="UniProtKB-SubCell"/>
</dbReference>
<gene>
    <name evidence="7" type="ORF">CASFOL_042272</name>
</gene>
<keyword evidence="2" id="KW-0805">Transcription regulation</keyword>
<dbReference type="EMBL" id="JAVIJP010000107">
    <property type="protein sequence ID" value="KAL3614198.1"/>
    <property type="molecule type" value="Genomic_DNA"/>
</dbReference>
<evidence type="ECO:0000256" key="4">
    <source>
        <dbReference type="ARBA" id="ARBA00023163"/>
    </source>
</evidence>
<dbReference type="InterPro" id="IPR003340">
    <property type="entry name" value="B3_DNA-bd"/>
</dbReference>
<sequence length="343" mass="39207">MSTTEDHLSCRNDSSSVLEQANSASQFPSFFKQLLKSHLSGKFYLGLPKKFCDVHMPSQDDNIVLVDENEHESNMKYSVCKNRLSCGWRVFSVEHKLVEGDAVVFHLIEPCKFRVYIIRAGKLTENDVSISVQTCDFPNIKPISAVKMEDHVYINSLDVNSHHETKRPRLIPDADSKIETHQPNYFGDNVLEGNKYSEPIIYFKDVKGFEDFKIQSDGLILDSDIPTNFRTKYYNLCCSQKLFLHDHLIKSLSSKLAVAVISEITNIADAIRSSNLATSIHHLECWVKTLKAFKDLGMAVGFLADRVQKLVIVSREYRSIVETKRAQAEKFDFEFQMLARAPW</sequence>
<dbReference type="AlphaFoldDB" id="A0ABD3B9Y9"/>
<dbReference type="PROSITE" id="PS50863">
    <property type="entry name" value="B3"/>
    <property type="match status" value="1"/>
</dbReference>
<dbReference type="PANTHER" id="PTHR31391:SF168">
    <property type="entry name" value="B3 DOMAIN-CONTAINING PROTEIN REM16-LIKE"/>
    <property type="match status" value="1"/>
</dbReference>
<comment type="subcellular location">
    <subcellularLocation>
        <location evidence="1">Nucleus</location>
    </subcellularLocation>
</comment>
<dbReference type="GO" id="GO:0003677">
    <property type="term" value="F:DNA binding"/>
    <property type="evidence" value="ECO:0007669"/>
    <property type="project" value="UniProtKB-KW"/>
</dbReference>
<dbReference type="Gene3D" id="2.40.330.10">
    <property type="entry name" value="DNA-binding pseudobarrel domain"/>
    <property type="match status" value="1"/>
</dbReference>
<evidence type="ECO:0000256" key="2">
    <source>
        <dbReference type="ARBA" id="ARBA00023015"/>
    </source>
</evidence>
<dbReference type="PANTHER" id="PTHR31391">
    <property type="entry name" value="B3 DOMAIN-CONTAINING PROTEIN OS11G0197600-RELATED"/>
    <property type="match status" value="1"/>
</dbReference>
<reference evidence="8" key="1">
    <citation type="journal article" date="2024" name="IScience">
        <title>Strigolactones Initiate the Formation of Haustorium-like Structures in Castilleja.</title>
        <authorList>
            <person name="Buerger M."/>
            <person name="Peterson D."/>
            <person name="Chory J."/>
        </authorList>
    </citation>
    <scope>NUCLEOTIDE SEQUENCE [LARGE SCALE GENOMIC DNA]</scope>
</reference>
<keyword evidence="3" id="KW-0238">DNA-binding</keyword>
<dbReference type="CDD" id="cd10017">
    <property type="entry name" value="B3_DNA"/>
    <property type="match status" value="1"/>
</dbReference>
<evidence type="ECO:0000256" key="1">
    <source>
        <dbReference type="ARBA" id="ARBA00004123"/>
    </source>
</evidence>
<dbReference type="Proteomes" id="UP001632038">
    <property type="component" value="Unassembled WGS sequence"/>
</dbReference>
<dbReference type="SMART" id="SM01019">
    <property type="entry name" value="B3"/>
    <property type="match status" value="1"/>
</dbReference>
<evidence type="ECO:0000313" key="7">
    <source>
        <dbReference type="EMBL" id="KAL3614198.1"/>
    </source>
</evidence>
<protein>
    <recommendedName>
        <fullName evidence="6">TF-B3 domain-containing protein</fullName>
    </recommendedName>
</protein>
<evidence type="ECO:0000259" key="6">
    <source>
        <dbReference type="PROSITE" id="PS50863"/>
    </source>
</evidence>
<evidence type="ECO:0000256" key="3">
    <source>
        <dbReference type="ARBA" id="ARBA00023125"/>
    </source>
</evidence>
<evidence type="ECO:0000313" key="8">
    <source>
        <dbReference type="Proteomes" id="UP001632038"/>
    </source>
</evidence>
<keyword evidence="5" id="KW-0539">Nucleus</keyword>
<dbReference type="InterPro" id="IPR015300">
    <property type="entry name" value="DNA-bd_pseudobarrel_sf"/>
</dbReference>
<dbReference type="Pfam" id="PF02362">
    <property type="entry name" value="B3"/>
    <property type="match status" value="1"/>
</dbReference>
<dbReference type="SUPFAM" id="SSF101936">
    <property type="entry name" value="DNA-binding pseudobarrel domain"/>
    <property type="match status" value="1"/>
</dbReference>
<keyword evidence="8" id="KW-1185">Reference proteome</keyword>
<accession>A0ABD3B9Y9</accession>
<comment type="caution">
    <text evidence="7">The sequence shown here is derived from an EMBL/GenBank/DDBJ whole genome shotgun (WGS) entry which is preliminary data.</text>
</comment>
<evidence type="ECO:0000256" key="5">
    <source>
        <dbReference type="ARBA" id="ARBA00023242"/>
    </source>
</evidence>
<proteinExistence type="predicted"/>
<name>A0ABD3B9Y9_9LAMI</name>